<protein>
    <recommendedName>
        <fullName evidence="2">Bacterial sugar transferase domain-containing protein</fullName>
    </recommendedName>
</protein>
<organism evidence="3">
    <name type="scientific">marine metagenome</name>
    <dbReference type="NCBI Taxonomy" id="408172"/>
    <lineage>
        <taxon>unclassified sequences</taxon>
        <taxon>metagenomes</taxon>
        <taxon>ecological metagenomes</taxon>
    </lineage>
</organism>
<evidence type="ECO:0000313" key="3">
    <source>
        <dbReference type="EMBL" id="SVA99696.1"/>
    </source>
</evidence>
<name>A0A382ADU2_9ZZZZ</name>
<evidence type="ECO:0000259" key="2">
    <source>
        <dbReference type="Pfam" id="PF02397"/>
    </source>
</evidence>
<keyword evidence="1" id="KW-0472">Membrane</keyword>
<dbReference type="EMBL" id="UINC01024972">
    <property type="protein sequence ID" value="SVA99696.1"/>
    <property type="molecule type" value="Genomic_DNA"/>
</dbReference>
<sequence length="117" mass="13456">MSIIGCRPTVSEHYDIYTQDVKNVISEYKPGLSGIASIVFRNEEQYFISKNPTAKKNYEDEIDPYKGTLELWYCKNQSVIVDILLIIITISSVFVPSSKLHNYLFRNLPNHPLFNPA</sequence>
<gene>
    <name evidence="3" type="ORF">METZ01_LOCUS152550</name>
</gene>
<feature type="domain" description="Bacterial sugar transferase" evidence="2">
    <location>
        <begin position="1"/>
        <end position="94"/>
    </location>
</feature>
<reference evidence="3" key="1">
    <citation type="submission" date="2018-05" db="EMBL/GenBank/DDBJ databases">
        <authorList>
            <person name="Lanie J.A."/>
            <person name="Ng W.-L."/>
            <person name="Kazmierczak K.M."/>
            <person name="Andrzejewski T.M."/>
            <person name="Davidsen T.M."/>
            <person name="Wayne K.J."/>
            <person name="Tettelin H."/>
            <person name="Glass J.I."/>
            <person name="Rusch D."/>
            <person name="Podicherti R."/>
            <person name="Tsui H.-C.T."/>
            <person name="Winkler M.E."/>
        </authorList>
    </citation>
    <scope>NUCLEOTIDE SEQUENCE</scope>
</reference>
<accession>A0A382ADU2</accession>
<keyword evidence="1" id="KW-1133">Transmembrane helix</keyword>
<evidence type="ECO:0000256" key="1">
    <source>
        <dbReference type="SAM" id="Phobius"/>
    </source>
</evidence>
<dbReference type="InterPro" id="IPR003362">
    <property type="entry name" value="Bact_transf"/>
</dbReference>
<proteinExistence type="predicted"/>
<dbReference type="Pfam" id="PF02397">
    <property type="entry name" value="Bac_transf"/>
    <property type="match status" value="1"/>
</dbReference>
<feature type="transmembrane region" description="Helical" evidence="1">
    <location>
        <begin position="79"/>
        <end position="97"/>
    </location>
</feature>
<dbReference type="AlphaFoldDB" id="A0A382ADU2"/>
<keyword evidence="1" id="KW-0812">Transmembrane</keyword>